<dbReference type="CDD" id="cd07719">
    <property type="entry name" value="arylsulfatase_AtsA-like_MBL-fold"/>
    <property type="match status" value="1"/>
</dbReference>
<evidence type="ECO:0000313" key="4">
    <source>
        <dbReference type="Proteomes" id="UP001595803"/>
    </source>
</evidence>
<proteinExistence type="predicted"/>
<sequence>MPDTPRPAPNPWIEDNHIVPIDPDEFTAVLLGTGTPRAYPGAAKPAVAVVVAGHVLLFDCGADTTRQLIDAGLMPQRVRDVFFTHHHYDHNAGFPDLFISSWRTHVGIIAGRAVPMRVYGPARTREVIGRFHTALEYDIALRVAYNKSDLDGAHVEITERDEGVVFEDGDLRVSAFLVDHRPVEPAVGYRIEWRGRVLVISGDTRPVPATVEAARGADVLIHDAYNAAWLREIAAQHPELAIQVTNPAKYHTTTLEAAQIAQDAGVRHLVLTHHIPAPRRTPDAEAAYTAGMDEIYTGPVTVGRDLMRIPV</sequence>
<evidence type="ECO:0000259" key="2">
    <source>
        <dbReference type="Pfam" id="PF12706"/>
    </source>
</evidence>
<dbReference type="InterPro" id="IPR036866">
    <property type="entry name" value="RibonucZ/Hydroxyglut_hydro"/>
</dbReference>
<organism evidence="3 4">
    <name type="scientific">Deinococcus rufus</name>
    <dbReference type="NCBI Taxonomy" id="2136097"/>
    <lineage>
        <taxon>Bacteria</taxon>
        <taxon>Thermotogati</taxon>
        <taxon>Deinococcota</taxon>
        <taxon>Deinococci</taxon>
        <taxon>Deinococcales</taxon>
        <taxon>Deinococcaceae</taxon>
        <taxon>Deinococcus</taxon>
    </lineage>
</organism>
<keyword evidence="4" id="KW-1185">Reference proteome</keyword>
<dbReference type="InterPro" id="IPR001279">
    <property type="entry name" value="Metallo-B-lactamas"/>
</dbReference>
<evidence type="ECO:0000313" key="3">
    <source>
        <dbReference type="EMBL" id="MFC3834301.1"/>
    </source>
</evidence>
<comment type="caution">
    <text evidence="3">The sequence shown here is derived from an EMBL/GenBank/DDBJ whole genome shotgun (WGS) entry which is preliminary data.</text>
</comment>
<dbReference type="PANTHER" id="PTHR46018:SF2">
    <property type="entry name" value="ZINC PHOSPHODIESTERASE ELAC PROTEIN 1"/>
    <property type="match status" value="1"/>
</dbReference>
<dbReference type="PANTHER" id="PTHR46018">
    <property type="entry name" value="ZINC PHOSPHODIESTERASE ELAC PROTEIN 1"/>
    <property type="match status" value="1"/>
</dbReference>
<keyword evidence="1" id="KW-0378">Hydrolase</keyword>
<feature type="domain" description="Metallo-beta-lactamase" evidence="2">
    <location>
        <begin position="56"/>
        <end position="274"/>
    </location>
</feature>
<dbReference type="InterPro" id="IPR044094">
    <property type="entry name" value="AtsA-like_MBL-fold"/>
</dbReference>
<dbReference type="Gene3D" id="3.60.15.10">
    <property type="entry name" value="Ribonuclease Z/Hydroxyacylglutathione hydrolase-like"/>
    <property type="match status" value="1"/>
</dbReference>
<dbReference type="EMBL" id="JBHRZG010000022">
    <property type="protein sequence ID" value="MFC3834301.1"/>
    <property type="molecule type" value="Genomic_DNA"/>
</dbReference>
<dbReference type="RefSeq" id="WP_380102818.1">
    <property type="nucleotide sequence ID" value="NZ_JBHRZG010000022.1"/>
</dbReference>
<dbReference type="SUPFAM" id="SSF56281">
    <property type="entry name" value="Metallo-hydrolase/oxidoreductase"/>
    <property type="match status" value="1"/>
</dbReference>
<dbReference type="Proteomes" id="UP001595803">
    <property type="component" value="Unassembled WGS sequence"/>
</dbReference>
<evidence type="ECO:0000256" key="1">
    <source>
        <dbReference type="ARBA" id="ARBA00022801"/>
    </source>
</evidence>
<accession>A0ABV7ZDX3</accession>
<protein>
    <submittedName>
        <fullName evidence="3">MBL fold metallo-hydrolase</fullName>
    </submittedName>
</protein>
<name>A0ABV7ZDX3_9DEIO</name>
<reference evidence="4" key="1">
    <citation type="journal article" date="2019" name="Int. J. Syst. Evol. Microbiol.">
        <title>The Global Catalogue of Microorganisms (GCM) 10K type strain sequencing project: providing services to taxonomists for standard genome sequencing and annotation.</title>
        <authorList>
            <consortium name="The Broad Institute Genomics Platform"/>
            <consortium name="The Broad Institute Genome Sequencing Center for Infectious Disease"/>
            <person name="Wu L."/>
            <person name="Ma J."/>
        </authorList>
    </citation>
    <scope>NUCLEOTIDE SEQUENCE [LARGE SCALE GENOMIC DNA]</scope>
    <source>
        <strain evidence="4">CCTCC AB 2017081</strain>
    </source>
</reference>
<dbReference type="Pfam" id="PF12706">
    <property type="entry name" value="Lactamase_B_2"/>
    <property type="match status" value="1"/>
</dbReference>
<gene>
    <name evidence="3" type="ORF">ACFOSB_15720</name>
</gene>